<name>A0AAF0RXJ9_9CAUD</name>
<evidence type="ECO:0000313" key="2">
    <source>
        <dbReference type="Proteomes" id="UP001237988"/>
    </source>
</evidence>
<protein>
    <submittedName>
        <fullName evidence="1">Uncharacterized protein</fullName>
    </submittedName>
</protein>
<reference evidence="1" key="1">
    <citation type="submission" date="2023-04" db="EMBL/GenBank/DDBJ databases">
        <title>Bacteriophage Phass-1 Discovered in the Human Gut Virome - the Founding Member of the Proposed New Family Phassviridae.</title>
        <authorList>
            <person name="Tikunov A.Y."/>
            <person name="Morozova V.V."/>
            <person name="Chechushkov A.V."/>
            <person name="Tikunova N.V."/>
        </authorList>
    </citation>
    <scope>NUCLEOTIDE SEQUENCE</scope>
</reference>
<accession>A0AAF0RXJ9</accession>
<proteinExistence type="predicted"/>
<sequence>MTEEYKRQTNELFYNVTHRGSKVSEASLTELLAMQKGLEAFIKEKKQKEFEEDVKALREAFEQFQAKYPGANWYVQVEQEGCFEEHDLFDLMDFTEIEP</sequence>
<dbReference type="Proteomes" id="UP001237988">
    <property type="component" value="Segment"/>
</dbReference>
<evidence type="ECO:0000313" key="1">
    <source>
        <dbReference type="EMBL" id="WIC39747.1"/>
    </source>
</evidence>
<organism evidence="1 2">
    <name type="scientific">Phage Phass-1</name>
    <dbReference type="NCBI Taxonomy" id="3043662"/>
    <lineage>
        <taxon>Viruses</taxon>
        <taxon>Duplodnaviria</taxon>
        <taxon>Heunggongvirae</taxon>
        <taxon>Uroviricota</taxon>
        <taxon>Caudoviricetes</taxon>
        <taxon>Caudoviricetes code 15 clade</taxon>
    </lineage>
</organism>
<dbReference type="EMBL" id="OQ749652">
    <property type="protein sequence ID" value="WIC39747.1"/>
    <property type="molecule type" value="Genomic_DNA"/>
</dbReference>